<comment type="caution">
    <text evidence="5">The sequence shown here is derived from an EMBL/GenBank/DDBJ whole genome shotgun (WGS) entry which is preliminary data.</text>
</comment>
<feature type="disulfide bond" evidence="2">
    <location>
        <begin position="154"/>
        <end position="169"/>
    </location>
</feature>
<dbReference type="Proteomes" id="UP001107558">
    <property type="component" value="Chromosome 2"/>
</dbReference>
<dbReference type="InterPro" id="IPR011330">
    <property type="entry name" value="Glyco_hydro/deAcase_b/a-brl"/>
</dbReference>
<dbReference type="SUPFAM" id="SSF88713">
    <property type="entry name" value="Glycoside hydrolase/deacetylase"/>
    <property type="match status" value="1"/>
</dbReference>
<evidence type="ECO:0000259" key="4">
    <source>
        <dbReference type="PROSITE" id="PS50940"/>
    </source>
</evidence>
<sequence>MMIQKRIYSTKQLLQQIGRRCLICLIIVALFTFTTIHVSASNLVKRSLRDSLVECLDDGRFYRNPQREPSKMNTYSECSKYFLCLDGEVFEFKCSSGLLFDVTRQICDYKSNVDNCNVTALTKVPKPLLQNAPCANDLQLACADGNCLPNEYFCDGSVDCSDGSDEGYCNPNDDPNSSDPCDPLVCQLPECHCSKDGTRIPGGMEPINTPQMIIMTFDDSVNVENWSLYQDKIFTAKRKNPNNCPIRGTFFVSHQYTDYQKIQKLWETGHEISLHSITHRGPDIFWRDNATIEDYFDEFVGQANIINKFGNVRMEDIRGIRVPFLRIGWNRQFLMMKEFGFVYDSSIVAPFSDIPLWPYTLDYKIPHLCLGDNHCPSRSYSGIWEMVMNQLESEDGRTCVYVDQCPANLNGDDVYQMFMHNFKRHYSTSRAPFGLYFHSNWFKRADYMEAFFKFMNFLEKFPDVYFVTNSQAIEWMRQPTPTNQLHNFKPWQCHEKQLEPNERTCSYPNSCKLHSRVLQQDRYLITCNECPAQYPWIRNEHGLD</sequence>
<dbReference type="SUPFAM" id="SSF57424">
    <property type="entry name" value="LDL receptor-like module"/>
    <property type="match status" value="1"/>
</dbReference>
<dbReference type="Pfam" id="PF00057">
    <property type="entry name" value="Ldl_recept_a"/>
    <property type="match status" value="1"/>
</dbReference>
<organism evidence="5 6">
    <name type="scientific">Polypedilum vanderplanki</name>
    <name type="common">Sleeping chironomid midge</name>
    <dbReference type="NCBI Taxonomy" id="319348"/>
    <lineage>
        <taxon>Eukaryota</taxon>
        <taxon>Metazoa</taxon>
        <taxon>Ecdysozoa</taxon>
        <taxon>Arthropoda</taxon>
        <taxon>Hexapoda</taxon>
        <taxon>Insecta</taxon>
        <taxon>Pterygota</taxon>
        <taxon>Neoptera</taxon>
        <taxon>Endopterygota</taxon>
        <taxon>Diptera</taxon>
        <taxon>Nematocera</taxon>
        <taxon>Chironomoidea</taxon>
        <taxon>Chironomidae</taxon>
        <taxon>Chironominae</taxon>
        <taxon>Polypedilum</taxon>
        <taxon>Polypedilum</taxon>
    </lineage>
</organism>
<keyword evidence="1 2" id="KW-1015">Disulfide bond</keyword>
<dbReference type="CDD" id="cd00112">
    <property type="entry name" value="LDLa"/>
    <property type="match status" value="1"/>
</dbReference>
<evidence type="ECO:0000313" key="5">
    <source>
        <dbReference type="EMBL" id="KAG5674262.1"/>
    </source>
</evidence>
<evidence type="ECO:0000256" key="1">
    <source>
        <dbReference type="ARBA" id="ARBA00023157"/>
    </source>
</evidence>
<reference evidence="5" key="1">
    <citation type="submission" date="2021-03" db="EMBL/GenBank/DDBJ databases">
        <title>Chromosome level genome of the anhydrobiotic midge Polypedilum vanderplanki.</title>
        <authorList>
            <person name="Yoshida Y."/>
            <person name="Kikawada T."/>
            <person name="Gusev O."/>
        </authorList>
    </citation>
    <scope>NUCLEOTIDE SEQUENCE</scope>
    <source>
        <strain evidence="5">NIAS01</strain>
        <tissue evidence="5">Whole body or cell culture</tissue>
    </source>
</reference>
<dbReference type="GO" id="GO:0016787">
    <property type="term" value="F:hydrolase activity"/>
    <property type="evidence" value="ECO:0007669"/>
    <property type="project" value="UniProtKB-ARBA"/>
</dbReference>
<dbReference type="Gene3D" id="2.170.140.10">
    <property type="entry name" value="Chitin binding domain"/>
    <property type="match status" value="1"/>
</dbReference>
<dbReference type="InterPro" id="IPR036055">
    <property type="entry name" value="LDL_receptor-like_sf"/>
</dbReference>
<dbReference type="PANTHER" id="PTHR45985">
    <property type="match status" value="1"/>
</dbReference>
<dbReference type="Gene3D" id="4.10.400.10">
    <property type="entry name" value="Low-density Lipoprotein Receptor"/>
    <property type="match status" value="1"/>
</dbReference>
<protein>
    <recommendedName>
        <fullName evidence="4">Chitin-binding type-2 domain-containing protein</fullName>
    </recommendedName>
</protein>
<dbReference type="CDD" id="cd10974">
    <property type="entry name" value="CE4_CDA_like_1"/>
    <property type="match status" value="1"/>
</dbReference>
<dbReference type="InterPro" id="IPR023415">
    <property type="entry name" value="LDLR_class-A_CS"/>
</dbReference>
<dbReference type="SMART" id="SM00494">
    <property type="entry name" value="ChtBD2"/>
    <property type="match status" value="1"/>
</dbReference>
<keyword evidence="3" id="KW-0812">Transmembrane</keyword>
<keyword evidence="6" id="KW-1185">Reference proteome</keyword>
<evidence type="ECO:0000256" key="2">
    <source>
        <dbReference type="PROSITE-ProRule" id="PRU00124"/>
    </source>
</evidence>
<feature type="transmembrane region" description="Helical" evidence="3">
    <location>
        <begin position="21"/>
        <end position="40"/>
    </location>
</feature>
<dbReference type="OrthoDB" id="504708at2759"/>
<proteinExistence type="predicted"/>
<comment type="caution">
    <text evidence="2">Lacks conserved residue(s) required for the propagation of feature annotation.</text>
</comment>
<gene>
    <name evidence="5" type="ORF">PVAND_004242</name>
</gene>
<dbReference type="PANTHER" id="PTHR45985:SF5">
    <property type="entry name" value="CHITIN AND LDLR BINDING DEACETYLASE 3"/>
    <property type="match status" value="1"/>
</dbReference>
<dbReference type="GO" id="GO:0005576">
    <property type="term" value="C:extracellular region"/>
    <property type="evidence" value="ECO:0007669"/>
    <property type="project" value="InterPro"/>
</dbReference>
<evidence type="ECO:0000256" key="3">
    <source>
        <dbReference type="SAM" id="Phobius"/>
    </source>
</evidence>
<keyword evidence="3" id="KW-0472">Membrane</keyword>
<dbReference type="GO" id="GO:0008061">
    <property type="term" value="F:chitin binding"/>
    <property type="evidence" value="ECO:0007669"/>
    <property type="project" value="InterPro"/>
</dbReference>
<dbReference type="EMBL" id="JADBJN010000002">
    <property type="protein sequence ID" value="KAG5674262.1"/>
    <property type="molecule type" value="Genomic_DNA"/>
</dbReference>
<dbReference type="InterPro" id="IPR036508">
    <property type="entry name" value="Chitin-bd_dom_sf"/>
</dbReference>
<feature type="domain" description="Chitin-binding type-2" evidence="4">
    <location>
        <begin position="52"/>
        <end position="118"/>
    </location>
</feature>
<dbReference type="GO" id="GO:0005975">
    <property type="term" value="P:carbohydrate metabolic process"/>
    <property type="evidence" value="ECO:0007669"/>
    <property type="project" value="InterPro"/>
</dbReference>
<dbReference type="InterPro" id="IPR002172">
    <property type="entry name" value="LDrepeatLR_classA_rpt"/>
</dbReference>
<accession>A0A9J6BYI4</accession>
<dbReference type="InterPro" id="IPR052740">
    <property type="entry name" value="CE4"/>
</dbReference>
<dbReference type="PROSITE" id="PS50940">
    <property type="entry name" value="CHIT_BIND_II"/>
    <property type="match status" value="1"/>
</dbReference>
<name>A0A9J6BYI4_POLVA</name>
<dbReference type="Gene3D" id="3.20.20.370">
    <property type="entry name" value="Glycoside hydrolase/deacetylase"/>
    <property type="match status" value="1"/>
</dbReference>
<dbReference type="AlphaFoldDB" id="A0A9J6BYI4"/>
<dbReference type="PROSITE" id="PS01209">
    <property type="entry name" value="LDLRA_1"/>
    <property type="match status" value="1"/>
</dbReference>
<evidence type="ECO:0000313" key="6">
    <source>
        <dbReference type="Proteomes" id="UP001107558"/>
    </source>
</evidence>
<feature type="disulfide bond" evidence="2">
    <location>
        <begin position="142"/>
        <end position="160"/>
    </location>
</feature>
<dbReference type="PROSITE" id="PS50068">
    <property type="entry name" value="LDLRA_2"/>
    <property type="match status" value="1"/>
</dbReference>
<dbReference type="Pfam" id="PF01607">
    <property type="entry name" value="CBM_14"/>
    <property type="match status" value="1"/>
</dbReference>
<keyword evidence="3" id="KW-1133">Transmembrane helix</keyword>
<dbReference type="InterPro" id="IPR002557">
    <property type="entry name" value="Chitin-bd_dom"/>
</dbReference>
<dbReference type="SMART" id="SM00192">
    <property type="entry name" value="LDLa"/>
    <property type="match status" value="1"/>
</dbReference>
<dbReference type="SUPFAM" id="SSF57625">
    <property type="entry name" value="Invertebrate chitin-binding proteins"/>
    <property type="match status" value="1"/>
</dbReference>